<dbReference type="AlphaFoldDB" id="A0A9X2L456"/>
<dbReference type="NCBIfam" id="TIGR01349">
    <property type="entry name" value="PDHac_trf_mito"/>
    <property type="match status" value="1"/>
</dbReference>
<evidence type="ECO:0000256" key="5">
    <source>
        <dbReference type="ARBA" id="ARBA00023315"/>
    </source>
</evidence>
<feature type="compositionally biased region" description="Basic and acidic residues" evidence="9">
    <location>
        <begin position="147"/>
        <end position="157"/>
    </location>
</feature>
<dbReference type="SUPFAM" id="SSF51230">
    <property type="entry name" value="Single hybrid motif"/>
    <property type="match status" value="1"/>
</dbReference>
<accession>A0A9X2L456</accession>
<evidence type="ECO:0000256" key="7">
    <source>
        <dbReference type="ARBA" id="ARBA00048370"/>
    </source>
</evidence>
<dbReference type="EC" id="2.3.1.12" evidence="8"/>
<dbReference type="PROSITE" id="PS51826">
    <property type="entry name" value="PSBD"/>
    <property type="match status" value="1"/>
</dbReference>
<dbReference type="CDD" id="cd06849">
    <property type="entry name" value="lipoyl_domain"/>
    <property type="match status" value="1"/>
</dbReference>
<dbReference type="GO" id="GO:0004742">
    <property type="term" value="F:dihydrolipoyllysine-residue acetyltransferase activity"/>
    <property type="evidence" value="ECO:0007669"/>
    <property type="project" value="UniProtKB-UniRule"/>
</dbReference>
<dbReference type="Gene3D" id="4.10.320.10">
    <property type="entry name" value="E3-binding domain"/>
    <property type="match status" value="1"/>
</dbReference>
<dbReference type="PROSITE" id="PS00189">
    <property type="entry name" value="LIPOYL"/>
    <property type="match status" value="1"/>
</dbReference>
<feature type="compositionally biased region" description="Low complexity" evidence="9">
    <location>
        <begin position="114"/>
        <end position="126"/>
    </location>
</feature>
<evidence type="ECO:0000259" key="10">
    <source>
        <dbReference type="PROSITE" id="PS50968"/>
    </source>
</evidence>
<dbReference type="Proteomes" id="UP001139125">
    <property type="component" value="Unassembled WGS sequence"/>
</dbReference>
<dbReference type="EMBL" id="JANDBC010000002">
    <property type="protein sequence ID" value="MCP9292035.1"/>
    <property type="molecule type" value="Genomic_DNA"/>
</dbReference>
<comment type="function">
    <text evidence="6">The pyruvate dehydrogenase complex catalyzes the overall conversion of pyruvate to acetyl-CoA and CO(2). It contains multiple copies of three enzymatic components: pyruvate dehydrogenase (E1), dihydrolipoamide acetyltransferase (E2) and lipoamide dehydrogenase (E3).</text>
</comment>
<evidence type="ECO:0000256" key="9">
    <source>
        <dbReference type="SAM" id="MobiDB-lite"/>
    </source>
</evidence>
<comment type="cofactor">
    <cofactor evidence="8">
        <name>(R)-lipoate</name>
        <dbReference type="ChEBI" id="CHEBI:83088"/>
    </cofactor>
    <text evidence="8">Binds 1 lipoyl cofactor covalently.</text>
</comment>
<evidence type="ECO:0000259" key="11">
    <source>
        <dbReference type="PROSITE" id="PS51826"/>
    </source>
</evidence>
<comment type="subunit">
    <text evidence="2">Forms a 24-polypeptide structural core with octahedral symmetry.</text>
</comment>
<protein>
    <recommendedName>
        <fullName evidence="8">Acetyltransferase component of pyruvate dehydrogenase complex</fullName>
        <ecNumber evidence="8">2.3.1.12</ecNumber>
    </recommendedName>
</protein>
<dbReference type="Gene3D" id="3.30.559.10">
    <property type="entry name" value="Chloramphenicol acetyltransferase-like domain"/>
    <property type="match status" value="1"/>
</dbReference>
<evidence type="ECO:0000256" key="4">
    <source>
        <dbReference type="ARBA" id="ARBA00022823"/>
    </source>
</evidence>
<reference evidence="12" key="1">
    <citation type="submission" date="2022-06" db="EMBL/GenBank/DDBJ databases">
        <title>Gracilimonas sp. CAU 1638 isolated from sea sediment.</title>
        <authorList>
            <person name="Kim W."/>
        </authorList>
    </citation>
    <scope>NUCLEOTIDE SEQUENCE</scope>
    <source>
        <strain evidence="12">CAU 1638</strain>
    </source>
</reference>
<dbReference type="InterPro" id="IPR006257">
    <property type="entry name" value="LAT1"/>
</dbReference>
<dbReference type="InterPro" id="IPR023213">
    <property type="entry name" value="CAT-like_dom_sf"/>
</dbReference>
<feature type="compositionally biased region" description="Basic and acidic residues" evidence="9">
    <location>
        <begin position="96"/>
        <end position="113"/>
    </location>
</feature>
<dbReference type="InterPro" id="IPR004167">
    <property type="entry name" value="PSBD"/>
</dbReference>
<dbReference type="InterPro" id="IPR045257">
    <property type="entry name" value="E2/Pdx1"/>
</dbReference>
<dbReference type="PANTHER" id="PTHR23151:SF90">
    <property type="entry name" value="DIHYDROLIPOYLLYSINE-RESIDUE ACETYLTRANSFERASE COMPONENT OF PYRUVATE DEHYDROGENASE COMPLEX, MITOCHONDRIAL-RELATED"/>
    <property type="match status" value="1"/>
</dbReference>
<name>A0A9X2L456_9BACT</name>
<keyword evidence="3 8" id="KW-0808">Transferase</keyword>
<dbReference type="GO" id="GO:0006086">
    <property type="term" value="P:pyruvate decarboxylation to acetyl-CoA"/>
    <property type="evidence" value="ECO:0007669"/>
    <property type="project" value="InterPro"/>
</dbReference>
<dbReference type="PANTHER" id="PTHR23151">
    <property type="entry name" value="DIHYDROLIPOAMIDE ACETYL/SUCCINYL-TRANSFERASE-RELATED"/>
    <property type="match status" value="1"/>
</dbReference>
<sequence>MAIKIEMPKLSDTMEEGVIASWNVSEGDKVQAGDIIAEVETDKATMEVEAFDEGTVLKILVGEGDAVPLGGLMAVLGEEGEDISDILDGAGSDSSSSKEEVKETASEEKKETTSESSSGLTSPKSEPATDSTSDNGRIKASPLARNMAEDRGIDLGRVDGSGPGGRIIKADIENFKESAQPAAASASAPSFKSLESREVKVSQMRKTIARRLSESKFSNPHFYETIDIDMKAAMAARSSMNEANEVKISFNDIVVKACSIALTRHQAVNSSWHGDVIKEHGDVHVAVAVAIDEGLMTPVIRHTDQKGLAQISSETKELAGLARERKLQPEQMEGSTFTISNLGMFGIEEFTAIINPPNACILAVGAIRDVPVVENGEVVPGKRMKVTLSSDHRIVDGAKAAEFLNTVKNLLENPLSMLL</sequence>
<dbReference type="InterPro" id="IPR000089">
    <property type="entry name" value="Biotin_lipoyl"/>
</dbReference>
<feature type="domain" description="Peripheral subunit-binding (PSBD)" evidence="11">
    <location>
        <begin position="139"/>
        <end position="176"/>
    </location>
</feature>
<dbReference type="InterPro" id="IPR001078">
    <property type="entry name" value="2-oxoacid_DH_actylTfrase"/>
</dbReference>
<dbReference type="SUPFAM" id="SSF52777">
    <property type="entry name" value="CoA-dependent acyltransferases"/>
    <property type="match status" value="1"/>
</dbReference>
<proteinExistence type="inferred from homology"/>
<feature type="region of interest" description="Disordered" evidence="9">
    <location>
        <begin position="84"/>
        <end position="163"/>
    </location>
</feature>
<dbReference type="FunFam" id="3.30.559.10:FF:000007">
    <property type="entry name" value="Dihydrolipoamide acetyltransferase component of pyruvate dehydrogenase complex"/>
    <property type="match status" value="1"/>
</dbReference>
<comment type="catalytic activity">
    <reaction evidence="7 8">
        <text>N(6)-[(R)-dihydrolipoyl]-L-lysyl-[protein] + acetyl-CoA = N(6)-[(R)-S(8)-acetyldihydrolipoyl]-L-lysyl-[protein] + CoA</text>
        <dbReference type="Rhea" id="RHEA:17017"/>
        <dbReference type="Rhea" id="RHEA-COMP:10475"/>
        <dbReference type="Rhea" id="RHEA-COMP:10478"/>
        <dbReference type="ChEBI" id="CHEBI:57287"/>
        <dbReference type="ChEBI" id="CHEBI:57288"/>
        <dbReference type="ChEBI" id="CHEBI:83100"/>
        <dbReference type="ChEBI" id="CHEBI:83111"/>
        <dbReference type="EC" id="2.3.1.12"/>
    </reaction>
</comment>
<keyword evidence="4 8" id="KW-0450">Lipoyl</keyword>
<dbReference type="PROSITE" id="PS50968">
    <property type="entry name" value="BIOTINYL_LIPOYL"/>
    <property type="match status" value="1"/>
</dbReference>
<dbReference type="InterPro" id="IPR003016">
    <property type="entry name" value="2-oxoA_DH_lipoyl-BS"/>
</dbReference>
<evidence type="ECO:0000256" key="1">
    <source>
        <dbReference type="ARBA" id="ARBA00007317"/>
    </source>
</evidence>
<dbReference type="GO" id="GO:0045254">
    <property type="term" value="C:pyruvate dehydrogenase complex"/>
    <property type="evidence" value="ECO:0007669"/>
    <property type="project" value="UniProtKB-UniRule"/>
</dbReference>
<dbReference type="FunFam" id="2.40.50.100:FF:000010">
    <property type="entry name" value="Acetyltransferase component of pyruvate dehydrogenase complex"/>
    <property type="match status" value="1"/>
</dbReference>
<keyword evidence="13" id="KW-1185">Reference proteome</keyword>
<evidence type="ECO:0000256" key="6">
    <source>
        <dbReference type="ARBA" id="ARBA00025211"/>
    </source>
</evidence>
<evidence type="ECO:0000313" key="13">
    <source>
        <dbReference type="Proteomes" id="UP001139125"/>
    </source>
</evidence>
<evidence type="ECO:0000313" key="12">
    <source>
        <dbReference type="EMBL" id="MCP9292035.1"/>
    </source>
</evidence>
<dbReference type="RefSeq" id="WP_255134910.1">
    <property type="nucleotide sequence ID" value="NZ_JANDBC010000002.1"/>
</dbReference>
<dbReference type="InterPro" id="IPR036625">
    <property type="entry name" value="E3-bd_dom_sf"/>
</dbReference>
<dbReference type="Gene3D" id="2.40.50.100">
    <property type="match status" value="1"/>
</dbReference>
<organism evidence="12 13">
    <name type="scientific">Gracilimonas sediminicola</name>
    <dbReference type="NCBI Taxonomy" id="2952158"/>
    <lineage>
        <taxon>Bacteria</taxon>
        <taxon>Pseudomonadati</taxon>
        <taxon>Balneolota</taxon>
        <taxon>Balneolia</taxon>
        <taxon>Balneolales</taxon>
        <taxon>Balneolaceae</taxon>
        <taxon>Gracilimonas</taxon>
    </lineage>
</organism>
<feature type="domain" description="Lipoyl-binding" evidence="10">
    <location>
        <begin position="2"/>
        <end position="77"/>
    </location>
</feature>
<dbReference type="Pfam" id="PF00364">
    <property type="entry name" value="Biotin_lipoyl"/>
    <property type="match status" value="1"/>
</dbReference>
<dbReference type="InterPro" id="IPR011053">
    <property type="entry name" value="Single_hybrid_motif"/>
</dbReference>
<evidence type="ECO:0000256" key="2">
    <source>
        <dbReference type="ARBA" id="ARBA00011484"/>
    </source>
</evidence>
<comment type="caution">
    <text evidence="12">The sequence shown here is derived from an EMBL/GenBank/DDBJ whole genome shotgun (WGS) entry which is preliminary data.</text>
</comment>
<dbReference type="SUPFAM" id="SSF47005">
    <property type="entry name" value="Peripheral subunit-binding domain of 2-oxo acid dehydrogenase complex"/>
    <property type="match status" value="1"/>
</dbReference>
<dbReference type="Pfam" id="PF00198">
    <property type="entry name" value="2-oxoacid_dh"/>
    <property type="match status" value="1"/>
</dbReference>
<evidence type="ECO:0000256" key="3">
    <source>
        <dbReference type="ARBA" id="ARBA00022679"/>
    </source>
</evidence>
<comment type="similarity">
    <text evidence="1 8">Belongs to the 2-oxoacid dehydrogenase family.</text>
</comment>
<gene>
    <name evidence="12" type="ORF">NM125_10645</name>
</gene>
<dbReference type="Pfam" id="PF02817">
    <property type="entry name" value="E3_binding"/>
    <property type="match status" value="1"/>
</dbReference>
<keyword evidence="12" id="KW-0670">Pyruvate</keyword>
<evidence type="ECO:0000256" key="8">
    <source>
        <dbReference type="RuleBase" id="RU361137"/>
    </source>
</evidence>
<keyword evidence="5 8" id="KW-0012">Acyltransferase</keyword>